<dbReference type="Gene3D" id="3.40.850.10">
    <property type="entry name" value="Kinesin motor domain"/>
    <property type="match status" value="1"/>
</dbReference>
<keyword evidence="1 2" id="KW-0505">Motor protein</keyword>
<dbReference type="FunFam" id="3.40.850.10:FF:000103">
    <property type="entry name" value="Kinesin-like protein KIN-14A"/>
    <property type="match status" value="1"/>
</dbReference>
<comment type="caution">
    <text evidence="6">The sequence shown here is derived from an EMBL/GenBank/DDBJ whole genome shotgun (WGS) entry which is preliminary data.</text>
</comment>
<proteinExistence type="inferred from homology"/>
<dbReference type="InterPro" id="IPR036872">
    <property type="entry name" value="CH_dom_sf"/>
</dbReference>
<dbReference type="GO" id="GO:0005524">
    <property type="term" value="F:ATP binding"/>
    <property type="evidence" value="ECO:0007669"/>
    <property type="project" value="UniProtKB-UniRule"/>
</dbReference>
<dbReference type="Pfam" id="PF00225">
    <property type="entry name" value="Kinesin"/>
    <property type="match status" value="1"/>
</dbReference>
<evidence type="ECO:0000256" key="2">
    <source>
        <dbReference type="PROSITE-ProRule" id="PRU00283"/>
    </source>
</evidence>
<dbReference type="PANTHER" id="PTHR47972:SF4">
    <property type="entry name" value="KINESIN-LIKE PROTEIN KIN-14L"/>
    <property type="match status" value="1"/>
</dbReference>
<feature type="region of interest" description="Disordered" evidence="4">
    <location>
        <begin position="661"/>
        <end position="753"/>
    </location>
</feature>
<organism evidence="6 7">
    <name type="scientific">Gossypium raimondii</name>
    <name type="common">Peruvian cotton</name>
    <name type="synonym">Gossypium klotzschianum subsp. raimondii</name>
    <dbReference type="NCBI Taxonomy" id="29730"/>
    <lineage>
        <taxon>Eukaryota</taxon>
        <taxon>Viridiplantae</taxon>
        <taxon>Streptophyta</taxon>
        <taxon>Embryophyta</taxon>
        <taxon>Tracheophyta</taxon>
        <taxon>Spermatophyta</taxon>
        <taxon>Magnoliopsida</taxon>
        <taxon>eudicotyledons</taxon>
        <taxon>Gunneridae</taxon>
        <taxon>Pentapetalae</taxon>
        <taxon>rosids</taxon>
        <taxon>malvids</taxon>
        <taxon>Malvales</taxon>
        <taxon>Malvaceae</taxon>
        <taxon>Malvoideae</taxon>
        <taxon>Gossypium</taxon>
    </lineage>
</organism>
<feature type="compositionally biased region" description="Low complexity" evidence="4">
    <location>
        <begin position="920"/>
        <end position="932"/>
    </location>
</feature>
<dbReference type="GO" id="GO:0008017">
    <property type="term" value="F:microtubule binding"/>
    <property type="evidence" value="ECO:0007669"/>
    <property type="project" value="InterPro"/>
</dbReference>
<evidence type="ECO:0000259" key="5">
    <source>
        <dbReference type="PROSITE" id="PS50067"/>
    </source>
</evidence>
<evidence type="ECO:0000256" key="1">
    <source>
        <dbReference type="ARBA" id="ARBA00023175"/>
    </source>
</evidence>
<dbReference type="PANTHER" id="PTHR47972">
    <property type="entry name" value="KINESIN-LIKE PROTEIN KLP-3"/>
    <property type="match status" value="1"/>
</dbReference>
<dbReference type="InterPro" id="IPR036961">
    <property type="entry name" value="Kinesin_motor_dom_sf"/>
</dbReference>
<dbReference type="Proteomes" id="UP000593578">
    <property type="component" value="Unassembled WGS sequence"/>
</dbReference>
<feature type="compositionally biased region" description="Polar residues" evidence="4">
    <location>
        <begin position="799"/>
        <end position="808"/>
    </location>
</feature>
<dbReference type="InterPro" id="IPR001752">
    <property type="entry name" value="Kinesin_motor_dom"/>
</dbReference>
<evidence type="ECO:0000313" key="7">
    <source>
        <dbReference type="Proteomes" id="UP000593578"/>
    </source>
</evidence>
<reference evidence="6 7" key="1">
    <citation type="journal article" date="2019" name="Genome Biol. Evol.">
        <title>Insights into the evolution of the New World diploid cottons (Gossypium, subgenus Houzingenia) based on genome sequencing.</title>
        <authorList>
            <person name="Grover C.E."/>
            <person name="Arick M.A. 2nd"/>
            <person name="Thrash A."/>
            <person name="Conover J.L."/>
            <person name="Sanders W.S."/>
            <person name="Peterson D.G."/>
            <person name="Frelichowski J.E."/>
            <person name="Scheffler J.A."/>
            <person name="Scheffler B.E."/>
            <person name="Wendel J.F."/>
        </authorList>
    </citation>
    <scope>NUCLEOTIDE SEQUENCE [LARGE SCALE GENOMIC DNA]</scope>
    <source>
        <strain evidence="6">8</strain>
        <tissue evidence="6">Leaf</tissue>
    </source>
</reference>
<feature type="domain" description="Kinesin motor" evidence="5">
    <location>
        <begin position="301"/>
        <end position="633"/>
    </location>
</feature>
<dbReference type="Gene3D" id="1.10.418.10">
    <property type="entry name" value="Calponin-like domain"/>
    <property type="match status" value="1"/>
</dbReference>
<sequence>MNFKVVESNSHAQSLNREFQPPAAYQYFENVRNFLVAIEDLKLPAFGACDLERVNLVSTLNNCCSFWLQIYVETLEQDNLDAGSSAKVVDCILALKSYHECKQINCGTANGYYKLTRSPMVMHSSTKINSRASSESCRRLDMPAACDKRPPANGEVYKLEDTIVKLLADYMVDTKENFDDNFLGSFHSRNPDSVKVLSKMISSCLEEQLVNKIPEGSRACTKKANQNHINLLKMQEKELSDLKDLLLTAKREFEDLQSQLQIDLKNIGSQVEEMSTAAVQYHKVVEENRKLYNMVQDLKGNIRVFCRIRPAFCAGTRNVIDFIGEDGSLVISDPLKPKKDGRKVFQFNRVFGPSATQDDVFNDTQPLIRSVMDGYNVCIFAYGQTGSGKTYTMSGPSGGSTKDLGINYLALNDLFEISNQRKDIISYEIQVQMVEIYNEQIRDLLSEDSSSTKYPFLLNSLEIRSCSNDNGLSLPDATLHTVKSTSDVLNLMKYGEVNRVVCSTAINNRSSRSHSILTVHVHGKYTSGNMLRSCLHLVDLAGSERVDKSEVTGDRLKEAQHINKSLSCLGDVVTALAQKNSHIPYRNSKLTLLLQDSLGGHAKTLMFAHVSPEEDSFGETLSTLKFARRVSTVELGAARLNKESSEVMQLKEQIENLKKALANKEAPSTPSYKMKEPKSPFEKQMAAIEKTPPRTRRLSIENGSTMKSEKAMNAEDRRGPKIPSSITRARRLSSEGSRNEDNSQIKVSADVSRSLHASTVSVQKYSQFQDEEAVTKQFGNLSNGSSVMEAYHSKPPRSPTSSSFQKQALKTDCRTQIPRLELPSTPEPKVYTKNDIQNLMQTVISTESRTANGKGSQVRKSLRTTIGKLISGSEKRNLQKTLELKSPVRGVGNVHDLKSPPVTAHAKAARRESLTGVQTSGSNRSRRSSLGGKPIELSTPMSNNRNARTPPPVHPSSAKTTKRWL</sequence>
<accession>A0A7J8NWC7</accession>
<dbReference type="PRINTS" id="PR00380">
    <property type="entry name" value="KINESINHEAVY"/>
</dbReference>
<dbReference type="AlphaFoldDB" id="A0A7J8NWC7"/>
<dbReference type="InterPro" id="IPR027640">
    <property type="entry name" value="Kinesin-like_fam"/>
</dbReference>
<evidence type="ECO:0000313" key="6">
    <source>
        <dbReference type="EMBL" id="MBA0581287.1"/>
    </source>
</evidence>
<dbReference type="PROSITE" id="PS50067">
    <property type="entry name" value="KINESIN_MOTOR_2"/>
    <property type="match status" value="1"/>
</dbReference>
<feature type="coiled-coil region" evidence="3">
    <location>
        <begin position="225"/>
        <end position="259"/>
    </location>
</feature>
<dbReference type="GO" id="GO:0015630">
    <property type="term" value="C:microtubule cytoskeleton"/>
    <property type="evidence" value="ECO:0007669"/>
    <property type="project" value="TreeGrafter"/>
</dbReference>
<keyword evidence="3" id="KW-0175">Coiled coil</keyword>
<gene>
    <name evidence="6" type="ORF">Gorai_023468</name>
</gene>
<feature type="compositionally biased region" description="Basic and acidic residues" evidence="4">
    <location>
        <begin position="707"/>
        <end position="719"/>
    </location>
</feature>
<dbReference type="GO" id="GO:0003777">
    <property type="term" value="F:microtubule motor activity"/>
    <property type="evidence" value="ECO:0007669"/>
    <property type="project" value="InterPro"/>
</dbReference>
<evidence type="ECO:0000256" key="4">
    <source>
        <dbReference type="SAM" id="MobiDB-lite"/>
    </source>
</evidence>
<dbReference type="GO" id="GO:0007018">
    <property type="term" value="P:microtubule-based movement"/>
    <property type="evidence" value="ECO:0007669"/>
    <property type="project" value="InterPro"/>
</dbReference>
<name>A0A7J8NWC7_GOSRA</name>
<evidence type="ECO:0000256" key="3">
    <source>
        <dbReference type="SAM" id="Coils"/>
    </source>
</evidence>
<keyword evidence="2" id="KW-0067">ATP-binding</keyword>
<dbReference type="InterPro" id="IPR027417">
    <property type="entry name" value="P-loop_NTPase"/>
</dbReference>
<dbReference type="SUPFAM" id="SSF52540">
    <property type="entry name" value="P-loop containing nucleoside triphosphate hydrolases"/>
    <property type="match status" value="1"/>
</dbReference>
<comment type="similarity">
    <text evidence="2">Belongs to the TRAFAC class myosin-kinesin ATPase superfamily. Kinesin family.</text>
</comment>
<feature type="binding site" evidence="2">
    <location>
        <begin position="383"/>
        <end position="390"/>
    </location>
    <ligand>
        <name>ATP</name>
        <dbReference type="ChEBI" id="CHEBI:30616"/>
    </ligand>
</feature>
<feature type="region of interest" description="Disordered" evidence="4">
    <location>
        <begin position="789"/>
        <end position="810"/>
    </location>
</feature>
<dbReference type="EMBL" id="JABEZZ010000002">
    <property type="protein sequence ID" value="MBA0581287.1"/>
    <property type="molecule type" value="Genomic_DNA"/>
</dbReference>
<keyword evidence="2" id="KW-0547">Nucleotide-binding</keyword>
<feature type="region of interest" description="Disordered" evidence="4">
    <location>
        <begin position="891"/>
        <end position="965"/>
    </location>
</feature>
<protein>
    <recommendedName>
        <fullName evidence="5">Kinesin motor domain-containing protein</fullName>
    </recommendedName>
</protein>
<dbReference type="SMART" id="SM00129">
    <property type="entry name" value="KISc"/>
    <property type="match status" value="1"/>
</dbReference>